<dbReference type="Proteomes" id="UP001595755">
    <property type="component" value="Unassembled WGS sequence"/>
</dbReference>
<evidence type="ECO:0000259" key="2">
    <source>
        <dbReference type="Pfam" id="PF03959"/>
    </source>
</evidence>
<organism evidence="3 4">
    <name type="scientific">Cohnella boryungensis</name>
    <dbReference type="NCBI Taxonomy" id="768479"/>
    <lineage>
        <taxon>Bacteria</taxon>
        <taxon>Bacillati</taxon>
        <taxon>Bacillota</taxon>
        <taxon>Bacilli</taxon>
        <taxon>Bacillales</taxon>
        <taxon>Paenibacillaceae</taxon>
        <taxon>Cohnella</taxon>
    </lineage>
</organism>
<feature type="domain" description="Serine hydrolase" evidence="2">
    <location>
        <begin position="232"/>
        <end position="297"/>
    </location>
</feature>
<dbReference type="PANTHER" id="PTHR43798">
    <property type="entry name" value="MONOACYLGLYCEROL LIPASE"/>
    <property type="match status" value="1"/>
</dbReference>
<dbReference type="GO" id="GO:0016787">
    <property type="term" value="F:hydrolase activity"/>
    <property type="evidence" value="ECO:0007669"/>
    <property type="project" value="UniProtKB-KW"/>
</dbReference>
<dbReference type="Pfam" id="PF03959">
    <property type="entry name" value="FSH1"/>
    <property type="match status" value="1"/>
</dbReference>
<dbReference type="PANTHER" id="PTHR43798:SF33">
    <property type="entry name" value="HYDROLASE, PUTATIVE (AFU_ORTHOLOGUE AFUA_2G14860)-RELATED"/>
    <property type="match status" value="1"/>
</dbReference>
<dbReference type="InterPro" id="IPR000073">
    <property type="entry name" value="AB_hydrolase_1"/>
</dbReference>
<dbReference type="SUPFAM" id="SSF53474">
    <property type="entry name" value="alpha/beta-Hydrolases"/>
    <property type="match status" value="1"/>
</dbReference>
<proteinExistence type="predicted"/>
<evidence type="ECO:0000313" key="4">
    <source>
        <dbReference type="Proteomes" id="UP001595755"/>
    </source>
</evidence>
<protein>
    <submittedName>
        <fullName evidence="3">Alpha/beta fold hydrolase</fullName>
    </submittedName>
</protein>
<comment type="caution">
    <text evidence="3">The sequence shown here is derived from an EMBL/GenBank/DDBJ whole genome shotgun (WGS) entry which is preliminary data.</text>
</comment>
<dbReference type="InterPro" id="IPR050266">
    <property type="entry name" value="AB_hydrolase_sf"/>
</dbReference>
<dbReference type="RefSeq" id="WP_204604599.1">
    <property type="nucleotide sequence ID" value="NZ_JBHSED010000071.1"/>
</dbReference>
<feature type="domain" description="AB hydrolase-1" evidence="1">
    <location>
        <begin position="53"/>
        <end position="154"/>
    </location>
</feature>
<evidence type="ECO:0000259" key="1">
    <source>
        <dbReference type="Pfam" id="PF00561"/>
    </source>
</evidence>
<gene>
    <name evidence="3" type="ORF">ACFO1S_27500</name>
</gene>
<evidence type="ECO:0000313" key="3">
    <source>
        <dbReference type="EMBL" id="MFC4307176.1"/>
    </source>
</evidence>
<dbReference type="InterPro" id="IPR000639">
    <property type="entry name" value="Epox_hydrolase-like"/>
</dbReference>
<keyword evidence="3" id="KW-0378">Hydrolase</keyword>
<dbReference type="Gene3D" id="3.40.50.1820">
    <property type="entry name" value="alpha/beta hydrolase"/>
    <property type="match status" value="1"/>
</dbReference>
<dbReference type="PRINTS" id="PR00412">
    <property type="entry name" value="EPOXHYDRLASE"/>
</dbReference>
<dbReference type="PRINTS" id="PR00111">
    <property type="entry name" value="ABHYDROLASE"/>
</dbReference>
<dbReference type="Pfam" id="PF00561">
    <property type="entry name" value="Abhydrolase_1"/>
    <property type="match status" value="1"/>
</dbReference>
<name>A0ABV8SIL4_9BACL</name>
<keyword evidence="4" id="KW-1185">Reference proteome</keyword>
<accession>A0ABV8SIL4</accession>
<sequence>MIFVILVLGLLFVLYLYNRFSYKRGQTKFPPTGKFVRVNGIPLHYMDQGEGRPVVFLHGGILRGNDFHKAIELGVSKGYRMLSFDRPGYGYSGRPRNGKDPFTLIDHARLLHLALKEIGVEKPILVGHSWSGLLVLVYASLYPDQLAGLVTVAGGMYKEGYPAEKGDPISRIVITPLIGNLIMNTLLVPLGRIMVRGMMKVTFAPERVPADYEEEVLAFWLRPSQFRANREDVLQFVPAAVYMENQFTQIQTPTVIVVGELDPFPTKEHSYRLYRELSNAELIVLPESAHMIPHTQPDVIINAVDALIEKL</sequence>
<dbReference type="EMBL" id="JBHSED010000071">
    <property type="protein sequence ID" value="MFC4307176.1"/>
    <property type="molecule type" value="Genomic_DNA"/>
</dbReference>
<dbReference type="InterPro" id="IPR005645">
    <property type="entry name" value="FSH-like_dom"/>
</dbReference>
<reference evidence="4" key="1">
    <citation type="journal article" date="2019" name="Int. J. Syst. Evol. Microbiol.">
        <title>The Global Catalogue of Microorganisms (GCM) 10K type strain sequencing project: providing services to taxonomists for standard genome sequencing and annotation.</title>
        <authorList>
            <consortium name="The Broad Institute Genomics Platform"/>
            <consortium name="The Broad Institute Genome Sequencing Center for Infectious Disease"/>
            <person name="Wu L."/>
            <person name="Ma J."/>
        </authorList>
    </citation>
    <scope>NUCLEOTIDE SEQUENCE [LARGE SCALE GENOMIC DNA]</scope>
    <source>
        <strain evidence="4">CGMCC 4.1641</strain>
    </source>
</reference>
<dbReference type="InterPro" id="IPR029058">
    <property type="entry name" value="AB_hydrolase_fold"/>
</dbReference>